<dbReference type="Gene3D" id="3.40.50.720">
    <property type="entry name" value="NAD(P)-binding Rossmann-like Domain"/>
    <property type="match status" value="1"/>
</dbReference>
<accession>A0A5M3XXQ4</accession>
<name>A0A5M3XXQ4_9ACTN</name>
<proteinExistence type="inferred from homology"/>
<dbReference type="InterPro" id="IPR036291">
    <property type="entry name" value="NAD(P)-bd_dom_sf"/>
</dbReference>
<dbReference type="GO" id="GO:0016491">
    <property type="term" value="F:oxidoreductase activity"/>
    <property type="evidence" value="ECO:0007669"/>
    <property type="project" value="UniProtKB-KW"/>
</dbReference>
<evidence type="ECO:0000256" key="1">
    <source>
        <dbReference type="ARBA" id="ARBA00006484"/>
    </source>
</evidence>
<dbReference type="InterPro" id="IPR002347">
    <property type="entry name" value="SDR_fam"/>
</dbReference>
<dbReference type="AlphaFoldDB" id="A0A5M3XXQ4"/>
<comment type="similarity">
    <text evidence="1">Belongs to the short-chain dehydrogenases/reductases (SDR) family.</text>
</comment>
<evidence type="ECO:0000313" key="4">
    <source>
        <dbReference type="Proteomes" id="UP000377595"/>
    </source>
</evidence>
<dbReference type="PANTHER" id="PTHR24320:SF148">
    <property type="entry name" value="NAD(P)-BINDING ROSSMANN-FOLD SUPERFAMILY PROTEIN"/>
    <property type="match status" value="1"/>
</dbReference>
<sequence>MIALVTGGTGGIGLEIARNLARTGASVIVTGRDEDRGAAAAAELGTRFVRVDHLTVAGNLSLAHLLPREVSHLDVVVNNVGGAAFTRRTRTAEGHEATLSLNYLGPIVLTQALLPLLGDRARIVQIVSSAFTMHTGDPFTEPGTYSAISAYARAKQLNLLATLSLARALAGRARINAVNPGMAWTPGVRALTRDDVPAWRYVWPLMRLIQRRGSPRKAAHTPTALAAEEIGSGDFYEGNGRLMPIPDRLRDPEPQDRALRDVVELIERR</sequence>
<dbReference type="Pfam" id="PF00106">
    <property type="entry name" value="adh_short"/>
    <property type="match status" value="1"/>
</dbReference>
<evidence type="ECO:0000313" key="3">
    <source>
        <dbReference type="EMBL" id="GES24321.1"/>
    </source>
</evidence>
<dbReference type="EMBL" id="BLAF01000051">
    <property type="protein sequence ID" value="GES24321.1"/>
    <property type="molecule type" value="Genomic_DNA"/>
</dbReference>
<keyword evidence="2" id="KW-0560">Oxidoreductase</keyword>
<dbReference type="Proteomes" id="UP000377595">
    <property type="component" value="Unassembled WGS sequence"/>
</dbReference>
<evidence type="ECO:0000256" key="2">
    <source>
        <dbReference type="ARBA" id="ARBA00023002"/>
    </source>
</evidence>
<dbReference type="PRINTS" id="PR00081">
    <property type="entry name" value="GDHRDH"/>
</dbReference>
<keyword evidence="4" id="KW-1185">Reference proteome</keyword>
<gene>
    <name evidence="3" type="ORF">Aple_072200</name>
</gene>
<comment type="caution">
    <text evidence="3">The sequence shown here is derived from an EMBL/GenBank/DDBJ whole genome shotgun (WGS) entry which is preliminary data.</text>
</comment>
<protein>
    <submittedName>
        <fullName evidence="3">Short-chain dehydrogenase</fullName>
    </submittedName>
</protein>
<dbReference type="RefSeq" id="WP_155349177.1">
    <property type="nucleotide sequence ID" value="NZ_BAAAHM010000041.1"/>
</dbReference>
<organism evidence="3 4">
    <name type="scientific">Acrocarpospora pleiomorpha</name>
    <dbReference type="NCBI Taxonomy" id="90975"/>
    <lineage>
        <taxon>Bacteria</taxon>
        <taxon>Bacillati</taxon>
        <taxon>Actinomycetota</taxon>
        <taxon>Actinomycetes</taxon>
        <taxon>Streptosporangiales</taxon>
        <taxon>Streptosporangiaceae</taxon>
        <taxon>Acrocarpospora</taxon>
    </lineage>
</organism>
<dbReference type="OrthoDB" id="3237043at2"/>
<dbReference type="PANTHER" id="PTHR24320">
    <property type="entry name" value="RETINOL DEHYDROGENASE"/>
    <property type="match status" value="1"/>
</dbReference>
<reference evidence="3 4" key="1">
    <citation type="submission" date="2019-10" db="EMBL/GenBank/DDBJ databases">
        <title>Whole genome shotgun sequence of Acrocarpospora pleiomorpha NBRC 16267.</title>
        <authorList>
            <person name="Ichikawa N."/>
            <person name="Kimura A."/>
            <person name="Kitahashi Y."/>
            <person name="Komaki H."/>
            <person name="Oguchi A."/>
        </authorList>
    </citation>
    <scope>NUCLEOTIDE SEQUENCE [LARGE SCALE GENOMIC DNA]</scope>
    <source>
        <strain evidence="3 4">NBRC 16267</strain>
    </source>
</reference>
<dbReference type="SUPFAM" id="SSF51735">
    <property type="entry name" value="NAD(P)-binding Rossmann-fold domains"/>
    <property type="match status" value="1"/>
</dbReference>